<evidence type="ECO:0000256" key="2">
    <source>
        <dbReference type="ARBA" id="ARBA00022777"/>
    </source>
</evidence>
<dbReference type="InterPro" id="IPR005467">
    <property type="entry name" value="His_kinase_dom"/>
</dbReference>
<dbReference type="Gene3D" id="3.30.565.10">
    <property type="entry name" value="Histidine kinase-like ATPase, C-terminal domain"/>
    <property type="match status" value="1"/>
</dbReference>
<organism evidence="8 9">
    <name type="scientific">Sphingobacterium yanglingense</name>
    <dbReference type="NCBI Taxonomy" id="1437280"/>
    <lineage>
        <taxon>Bacteria</taxon>
        <taxon>Pseudomonadati</taxon>
        <taxon>Bacteroidota</taxon>
        <taxon>Sphingobacteriia</taxon>
        <taxon>Sphingobacteriales</taxon>
        <taxon>Sphingobacteriaceae</taxon>
        <taxon>Sphingobacterium</taxon>
    </lineage>
</organism>
<dbReference type="GO" id="GO:0000155">
    <property type="term" value="F:phosphorelay sensor kinase activity"/>
    <property type="evidence" value="ECO:0007669"/>
    <property type="project" value="InterPro"/>
</dbReference>
<proteinExistence type="predicted"/>
<evidence type="ECO:0000256" key="4">
    <source>
        <dbReference type="PROSITE-ProRule" id="PRU00339"/>
    </source>
</evidence>
<dbReference type="GO" id="GO:0046983">
    <property type="term" value="F:protein dimerization activity"/>
    <property type="evidence" value="ECO:0007669"/>
    <property type="project" value="InterPro"/>
</dbReference>
<keyword evidence="5" id="KW-0472">Membrane</keyword>
<feature type="transmembrane region" description="Helical" evidence="5">
    <location>
        <begin position="405"/>
        <end position="429"/>
    </location>
</feature>
<dbReference type="InterPro" id="IPR050482">
    <property type="entry name" value="Sensor_HK_TwoCompSys"/>
</dbReference>
<evidence type="ECO:0000313" key="9">
    <source>
        <dbReference type="Proteomes" id="UP000295292"/>
    </source>
</evidence>
<feature type="domain" description="Histidine kinase" evidence="7">
    <location>
        <begin position="465"/>
        <end position="653"/>
    </location>
</feature>
<feature type="chain" id="PRO_5020879556" evidence="6">
    <location>
        <begin position="20"/>
        <end position="653"/>
    </location>
</feature>
<dbReference type="SUPFAM" id="SSF48452">
    <property type="entry name" value="TPR-like"/>
    <property type="match status" value="1"/>
</dbReference>
<dbReference type="InterPro" id="IPR011990">
    <property type="entry name" value="TPR-like_helical_dom_sf"/>
</dbReference>
<dbReference type="Gene3D" id="1.20.5.1930">
    <property type="match status" value="1"/>
</dbReference>
<protein>
    <submittedName>
        <fullName evidence="8">Histidine kinase/DNA gyrase B/HSP90-like ATPase</fullName>
    </submittedName>
</protein>
<evidence type="ECO:0000313" key="8">
    <source>
        <dbReference type="EMBL" id="TDQ76595.1"/>
    </source>
</evidence>
<keyword evidence="6" id="KW-0732">Signal</keyword>
<dbReference type="PANTHER" id="PTHR24421">
    <property type="entry name" value="NITRATE/NITRITE SENSOR PROTEIN NARX-RELATED"/>
    <property type="match status" value="1"/>
</dbReference>
<dbReference type="InterPro" id="IPR003594">
    <property type="entry name" value="HATPase_dom"/>
</dbReference>
<evidence type="ECO:0000259" key="7">
    <source>
        <dbReference type="PROSITE" id="PS50109"/>
    </source>
</evidence>
<keyword evidence="4" id="KW-0802">TPR repeat</keyword>
<dbReference type="GO" id="GO:0016020">
    <property type="term" value="C:membrane"/>
    <property type="evidence" value="ECO:0007669"/>
    <property type="project" value="InterPro"/>
</dbReference>
<keyword evidence="9" id="KW-1185">Reference proteome</keyword>
<keyword evidence="2 8" id="KW-0418">Kinase</keyword>
<dbReference type="InterPro" id="IPR036890">
    <property type="entry name" value="HATPase_C_sf"/>
</dbReference>
<dbReference type="InterPro" id="IPR019734">
    <property type="entry name" value="TPR_rpt"/>
</dbReference>
<sequence length="653" mass="74556">MKRLFYVLFLSLSVQVLNAQLLPQEQLRNDSLLTLLNQGKTDSIQARAAFHLSKMWINIDSTKGIAYLQRGKKLSHNNAYLNAIYRYQAIPSYKDEAEVTAILSIFSRYDTPDSWDYAYRLSINRVRWLINQPRTDEAIRMLQKDVIPLAKKLNNASYHAEIALEMGRSFFNQGMYSKAAPYLEKAVETYETIRPKDQTLLHNHIHTLGSLANVYNLLEIDGKADSVIRRAKELLLIQPNLPQELRIASYEAMHLVLTKQYKAAERLIDKTLAKAKEVPRRYLLNLHFQRYKALAGMGDYSKALRSLKRSHPIDSITKDLNTFKAVDLSELLPAYASAYEQVNDYKQATQYWKQYFKHRDAVQKDKIAEEISRLEVRLRTQEKDAAIHHLKAEQSEIALRLKNQLILNGLFAAATILLLTLAGFILYIYKNKQRANADRIQQMETKSKLQVAKALLEGEERERQRIGRDLHDSLGGALAGIRIQLSESQRRHPQPTLDHAILNLEDSITEVRRIARNMVPESLLQCGLDEALSDLCVSFSTTDTTIEYQSSGLSTKIPKSTQINLYRIVQELLVNAQRHARATNIIVQCIQNEKTILLTVEDNGQGFDVASILFTPGLGLKNIQSRIDYMRGKHTIESELGQGTTINIEVHVS</sequence>
<dbReference type="SUPFAM" id="SSF55874">
    <property type="entry name" value="ATPase domain of HSP90 chaperone/DNA topoisomerase II/histidine kinase"/>
    <property type="match status" value="1"/>
</dbReference>
<reference evidence="8 9" key="1">
    <citation type="submission" date="2019-03" db="EMBL/GenBank/DDBJ databases">
        <title>Genomic Encyclopedia of Archaeal and Bacterial Type Strains, Phase II (KMG-II): from individual species to whole genera.</title>
        <authorList>
            <person name="Goeker M."/>
        </authorList>
    </citation>
    <scope>NUCLEOTIDE SEQUENCE [LARGE SCALE GENOMIC DNA]</scope>
    <source>
        <strain evidence="8 9">DSM 28353</strain>
    </source>
</reference>
<dbReference type="PROSITE" id="PS50109">
    <property type="entry name" value="HIS_KIN"/>
    <property type="match status" value="1"/>
</dbReference>
<dbReference type="Pfam" id="PF07730">
    <property type="entry name" value="HisKA_3"/>
    <property type="match status" value="1"/>
</dbReference>
<evidence type="ECO:0000256" key="3">
    <source>
        <dbReference type="ARBA" id="ARBA00023012"/>
    </source>
</evidence>
<keyword evidence="1" id="KW-0808">Transferase</keyword>
<dbReference type="SMART" id="SM00387">
    <property type="entry name" value="HATPase_c"/>
    <property type="match status" value="1"/>
</dbReference>
<keyword evidence="3" id="KW-0902">Two-component regulatory system</keyword>
<dbReference type="Pfam" id="PF02518">
    <property type="entry name" value="HATPase_c"/>
    <property type="match status" value="1"/>
</dbReference>
<dbReference type="OrthoDB" id="9778366at2"/>
<dbReference type="RefSeq" id="WP_133585402.1">
    <property type="nucleotide sequence ID" value="NZ_SNYV01000015.1"/>
</dbReference>
<name>A0A4R6WB31_9SPHI</name>
<dbReference type="InterPro" id="IPR011712">
    <property type="entry name" value="Sig_transdc_His_kin_sub3_dim/P"/>
</dbReference>
<dbReference type="EMBL" id="SNYV01000015">
    <property type="protein sequence ID" value="TDQ76595.1"/>
    <property type="molecule type" value="Genomic_DNA"/>
</dbReference>
<keyword evidence="5" id="KW-1133">Transmembrane helix</keyword>
<comment type="caution">
    <text evidence="8">The sequence shown here is derived from an EMBL/GenBank/DDBJ whole genome shotgun (WGS) entry which is preliminary data.</text>
</comment>
<dbReference type="CDD" id="cd16917">
    <property type="entry name" value="HATPase_UhpB-NarQ-NarX-like"/>
    <property type="match status" value="1"/>
</dbReference>
<dbReference type="PROSITE" id="PS50005">
    <property type="entry name" value="TPR"/>
    <property type="match status" value="1"/>
</dbReference>
<dbReference type="Proteomes" id="UP000295292">
    <property type="component" value="Unassembled WGS sequence"/>
</dbReference>
<keyword evidence="5" id="KW-0812">Transmembrane</keyword>
<feature type="repeat" description="TPR" evidence="4">
    <location>
        <begin position="160"/>
        <end position="193"/>
    </location>
</feature>
<evidence type="ECO:0000256" key="5">
    <source>
        <dbReference type="SAM" id="Phobius"/>
    </source>
</evidence>
<gene>
    <name evidence="8" type="ORF">CLV99_3188</name>
</gene>
<accession>A0A4R6WB31</accession>
<dbReference type="AlphaFoldDB" id="A0A4R6WB31"/>
<feature type="signal peptide" evidence="6">
    <location>
        <begin position="1"/>
        <end position="19"/>
    </location>
</feature>
<dbReference type="Gene3D" id="1.25.40.10">
    <property type="entry name" value="Tetratricopeptide repeat domain"/>
    <property type="match status" value="2"/>
</dbReference>
<evidence type="ECO:0000256" key="1">
    <source>
        <dbReference type="ARBA" id="ARBA00022679"/>
    </source>
</evidence>
<evidence type="ECO:0000256" key="6">
    <source>
        <dbReference type="SAM" id="SignalP"/>
    </source>
</evidence>